<dbReference type="Gene3D" id="3.40.50.620">
    <property type="entry name" value="HUPs"/>
    <property type="match status" value="1"/>
</dbReference>
<dbReference type="InterPro" id="IPR033738">
    <property type="entry name" value="AsnB_N"/>
</dbReference>
<dbReference type="KEGG" id="bpb:bpr_I0433"/>
<dbReference type="CDD" id="cd01991">
    <property type="entry name" value="Asn_synthase_B_C"/>
    <property type="match status" value="1"/>
</dbReference>
<evidence type="ECO:0000256" key="5">
    <source>
        <dbReference type="ARBA" id="ARBA00022840"/>
    </source>
</evidence>
<comment type="catalytic activity">
    <reaction evidence="8">
        <text>L-aspartate + L-glutamine + ATP + H2O = L-asparagine + L-glutamate + AMP + diphosphate + H(+)</text>
        <dbReference type="Rhea" id="RHEA:12228"/>
        <dbReference type="ChEBI" id="CHEBI:15377"/>
        <dbReference type="ChEBI" id="CHEBI:15378"/>
        <dbReference type="ChEBI" id="CHEBI:29985"/>
        <dbReference type="ChEBI" id="CHEBI:29991"/>
        <dbReference type="ChEBI" id="CHEBI:30616"/>
        <dbReference type="ChEBI" id="CHEBI:33019"/>
        <dbReference type="ChEBI" id="CHEBI:58048"/>
        <dbReference type="ChEBI" id="CHEBI:58359"/>
        <dbReference type="ChEBI" id="CHEBI:456215"/>
        <dbReference type="EC" id="6.3.5.4"/>
    </reaction>
</comment>
<comment type="pathway">
    <text evidence="1">Amino-acid biosynthesis; L-asparagine biosynthesis; L-asparagine from L-aspartate (L-Gln route): step 1/1.</text>
</comment>
<dbReference type="PROSITE" id="PS51278">
    <property type="entry name" value="GATASE_TYPE_2"/>
    <property type="match status" value="1"/>
</dbReference>
<dbReference type="InterPro" id="IPR051786">
    <property type="entry name" value="ASN_synthetase/amidase"/>
</dbReference>
<dbReference type="GO" id="GO:0005524">
    <property type="term" value="F:ATP binding"/>
    <property type="evidence" value="ECO:0007669"/>
    <property type="project" value="UniProtKB-KW"/>
</dbReference>
<feature type="active site" description="For GATase activity" evidence="9">
    <location>
        <position position="2"/>
    </location>
</feature>
<accession>E0RZI4</accession>
<dbReference type="PIRSF" id="PIRSF001589">
    <property type="entry name" value="Asn_synthetase_glu-h"/>
    <property type="match status" value="1"/>
</dbReference>
<evidence type="ECO:0000256" key="6">
    <source>
        <dbReference type="ARBA" id="ARBA00022888"/>
    </source>
</evidence>
<keyword evidence="14" id="KW-1185">Reference proteome</keyword>
<dbReference type="InterPro" id="IPR014729">
    <property type="entry name" value="Rossmann-like_a/b/a_fold"/>
</dbReference>
<dbReference type="AlphaFoldDB" id="E0RZI4"/>
<dbReference type="GO" id="GO:0006529">
    <property type="term" value="P:asparagine biosynthetic process"/>
    <property type="evidence" value="ECO:0007669"/>
    <property type="project" value="UniProtKB-KW"/>
</dbReference>
<dbReference type="InterPro" id="IPR001962">
    <property type="entry name" value="Asn_synthase"/>
</dbReference>
<evidence type="ECO:0000256" key="7">
    <source>
        <dbReference type="ARBA" id="ARBA00022962"/>
    </source>
</evidence>
<evidence type="ECO:0000256" key="11">
    <source>
        <dbReference type="PIRSR" id="PIRSR001589-3"/>
    </source>
</evidence>
<comment type="similarity">
    <text evidence="2">Belongs to the asparagine synthetase family.</text>
</comment>
<evidence type="ECO:0000256" key="3">
    <source>
        <dbReference type="ARBA" id="ARBA00012737"/>
    </source>
</evidence>
<name>E0RZI4_BUTPB</name>
<keyword evidence="13" id="KW-0436">Ligase</keyword>
<protein>
    <recommendedName>
        <fullName evidence="3">asparagine synthase (glutamine-hydrolyzing)</fullName>
        <ecNumber evidence="3">6.3.5.4</ecNumber>
    </recommendedName>
</protein>
<reference evidence="13 14" key="1">
    <citation type="journal article" date="2010" name="PLoS ONE">
        <title>The glycobiome of the rumen bacterium Butyrivibrio proteoclasticus B316(T) highlights adaptation to a polysaccharide-rich environment.</title>
        <authorList>
            <person name="Kelly W.J."/>
            <person name="Leahy S.C."/>
            <person name="Altermann E."/>
            <person name="Yeoman C.J."/>
            <person name="Dunne J.C."/>
            <person name="Kong Z."/>
            <person name="Pacheco D.M."/>
            <person name="Li D."/>
            <person name="Noel S.J."/>
            <person name="Moon C.D."/>
            <person name="Cookson A.L."/>
            <person name="Attwood G.T."/>
        </authorList>
    </citation>
    <scope>NUCLEOTIDE SEQUENCE [LARGE SCALE GENOMIC DNA]</scope>
    <source>
        <strain evidence="14">ATCC 51982 / DSM 14932 / B316</strain>
    </source>
</reference>
<dbReference type="InterPro" id="IPR006426">
    <property type="entry name" value="Asn_synth_AEB"/>
</dbReference>
<dbReference type="Pfam" id="PF13522">
    <property type="entry name" value="GATase_6"/>
    <property type="match status" value="1"/>
</dbReference>
<proteinExistence type="inferred from homology"/>
<dbReference type="EMBL" id="CP001810">
    <property type="protein sequence ID" value="ADL33181.1"/>
    <property type="molecule type" value="Genomic_DNA"/>
</dbReference>
<dbReference type="RefSeq" id="WP_013279838.1">
    <property type="nucleotide sequence ID" value="NC_014387.1"/>
</dbReference>
<evidence type="ECO:0000256" key="8">
    <source>
        <dbReference type="ARBA" id="ARBA00048741"/>
    </source>
</evidence>
<dbReference type="SUPFAM" id="SSF52402">
    <property type="entry name" value="Adenine nucleotide alpha hydrolases-like"/>
    <property type="match status" value="1"/>
</dbReference>
<dbReference type="eggNOG" id="COG0367">
    <property type="taxonomic scope" value="Bacteria"/>
</dbReference>
<feature type="binding site" evidence="10">
    <location>
        <begin position="370"/>
        <end position="371"/>
    </location>
    <ligand>
        <name>ATP</name>
        <dbReference type="ChEBI" id="CHEBI:30616"/>
    </ligand>
</feature>
<evidence type="ECO:0000256" key="9">
    <source>
        <dbReference type="PIRSR" id="PIRSR001589-1"/>
    </source>
</evidence>
<dbReference type="InterPro" id="IPR017932">
    <property type="entry name" value="GATase_2_dom"/>
</dbReference>
<dbReference type="InterPro" id="IPR029055">
    <property type="entry name" value="Ntn_hydrolases_N"/>
</dbReference>
<feature type="binding site" evidence="10">
    <location>
        <position position="100"/>
    </location>
    <ligand>
        <name>L-glutamine</name>
        <dbReference type="ChEBI" id="CHEBI:58359"/>
    </ligand>
</feature>
<sequence>MCGIAGFCHGKDDSIDNIKNMTDRIRHRGPDSFGYWKTEDDSVVLGHRRLAILDVSEAGSQPMISASGDYVIAFNGEIYNHKQLTEKIRNKNIHFRSITDTEILLEAFEYLGIDKTLEAIKGMFAIALYDRKNKELFLVRDRAGEKPLYYGFINGRFTFASELSCFTALDDFKREIDYSATELFFRRGYIPAPFSIYKGIKKLEPGHYLKIKEPYDTVEDITYWSSYDKYVECQKNKFNGSMDEAAEIIESLLKDSISGQMISDVPLGAFLSAGIDSTTIISLMQQVSSQPIRSFTIGVDSPEYNEAPIAAQTAKILGTKHTEKYVSVEELKSVIPSLSKIYTEPFADSSQIPTSIISQIAKQDVTVVLSGDGGDELFCGYPRYNGWVTDSWSKQKKLPFGIQHARARAMMLAGKSKNDPYVKRLMASSLPELYAAVSVSDTSFLKNPDNYQDYFDLFPSDDILSDQDRLMAMDFKMYLPDDILAKVDRASMIHSLETRVPFLDRDVIEFAWRLPLEYKFHNGVTKRVLRKIVYTYVPKELLERPKTGFSIPLDKWMRDGELREWAEALMSPASIESASVLDTNSILKMWRDYIDGGKWNESIWYVLVYLDWLHRIN</sequence>
<keyword evidence="9" id="KW-0028">Amino-acid biosynthesis</keyword>
<dbReference type="Pfam" id="PF00733">
    <property type="entry name" value="Asn_synthase"/>
    <property type="match status" value="1"/>
</dbReference>
<evidence type="ECO:0000256" key="4">
    <source>
        <dbReference type="ARBA" id="ARBA00022741"/>
    </source>
</evidence>
<dbReference type="STRING" id="515622.bpr_I0433"/>
<feature type="domain" description="Glutamine amidotransferase type-2" evidence="12">
    <location>
        <begin position="2"/>
        <end position="214"/>
    </location>
</feature>
<dbReference type="NCBIfam" id="TIGR01536">
    <property type="entry name" value="asn_synth_AEB"/>
    <property type="match status" value="1"/>
</dbReference>
<dbReference type="PANTHER" id="PTHR43284">
    <property type="entry name" value="ASPARAGINE SYNTHETASE (GLUTAMINE-HYDROLYZING)"/>
    <property type="match status" value="1"/>
</dbReference>
<dbReference type="Gene3D" id="3.60.20.10">
    <property type="entry name" value="Glutamine Phosphoribosylpyrophosphate, subunit 1, domain 1"/>
    <property type="match status" value="1"/>
</dbReference>
<dbReference type="CDD" id="cd00712">
    <property type="entry name" value="AsnB"/>
    <property type="match status" value="1"/>
</dbReference>
<keyword evidence="5 10" id="KW-0067">ATP-binding</keyword>
<dbReference type="GO" id="GO:0004066">
    <property type="term" value="F:asparagine synthase (glutamine-hydrolyzing) activity"/>
    <property type="evidence" value="ECO:0007669"/>
    <property type="project" value="UniProtKB-EC"/>
</dbReference>
<evidence type="ECO:0000256" key="10">
    <source>
        <dbReference type="PIRSR" id="PIRSR001589-2"/>
    </source>
</evidence>
<feature type="binding site" evidence="10">
    <location>
        <position position="297"/>
    </location>
    <ligand>
        <name>ATP</name>
        <dbReference type="ChEBI" id="CHEBI:30616"/>
    </ligand>
</feature>
<evidence type="ECO:0000256" key="2">
    <source>
        <dbReference type="ARBA" id="ARBA00005752"/>
    </source>
</evidence>
<dbReference type="EC" id="6.3.5.4" evidence="3"/>
<dbReference type="HOGENOM" id="CLU_014658_3_1_9"/>
<gene>
    <name evidence="13" type="primary">asnB4</name>
    <name evidence="13" type="ordered locus">bpr_I0433</name>
</gene>
<evidence type="ECO:0000259" key="12">
    <source>
        <dbReference type="PROSITE" id="PS51278"/>
    </source>
</evidence>
<organism evidence="13 14">
    <name type="scientific">Butyrivibrio proteoclasticus (strain ATCC 51982 / DSM 14932 / B316)</name>
    <name type="common">Clostridium proteoclasticum</name>
    <dbReference type="NCBI Taxonomy" id="515622"/>
    <lineage>
        <taxon>Bacteria</taxon>
        <taxon>Bacillati</taxon>
        <taxon>Bacillota</taxon>
        <taxon>Clostridia</taxon>
        <taxon>Lachnospirales</taxon>
        <taxon>Lachnospiraceae</taxon>
        <taxon>Butyrivibrio</taxon>
    </lineage>
</organism>
<dbReference type="MEROPS" id="C44.001"/>
<dbReference type="SUPFAM" id="SSF56235">
    <property type="entry name" value="N-terminal nucleophile aminohydrolases (Ntn hydrolases)"/>
    <property type="match status" value="1"/>
</dbReference>
<evidence type="ECO:0000313" key="14">
    <source>
        <dbReference type="Proteomes" id="UP000001299"/>
    </source>
</evidence>
<feature type="site" description="Important for beta-aspartyl-AMP intermediate formation" evidence="11">
    <location>
        <position position="372"/>
    </location>
</feature>
<keyword evidence="7 9" id="KW-0315">Glutamine amidotransferase</keyword>
<keyword evidence="4 10" id="KW-0547">Nucleotide-binding</keyword>
<evidence type="ECO:0000313" key="13">
    <source>
        <dbReference type="EMBL" id="ADL33181.1"/>
    </source>
</evidence>
<dbReference type="PANTHER" id="PTHR43284:SF1">
    <property type="entry name" value="ASPARAGINE SYNTHETASE"/>
    <property type="match status" value="1"/>
</dbReference>
<dbReference type="GO" id="GO:0005829">
    <property type="term" value="C:cytosol"/>
    <property type="evidence" value="ECO:0007669"/>
    <property type="project" value="TreeGrafter"/>
</dbReference>
<dbReference type="Proteomes" id="UP000001299">
    <property type="component" value="Chromosome 1"/>
</dbReference>
<keyword evidence="6 9" id="KW-0061">Asparagine biosynthesis</keyword>
<evidence type="ECO:0000256" key="1">
    <source>
        <dbReference type="ARBA" id="ARBA00005187"/>
    </source>
</evidence>